<evidence type="ECO:0000256" key="7">
    <source>
        <dbReference type="RuleBase" id="RU362064"/>
    </source>
</evidence>
<dbReference type="PANTHER" id="PTHR38766:SF1">
    <property type="entry name" value="FLAGELLAR PROTEIN FLIO"/>
    <property type="match status" value="1"/>
</dbReference>
<keyword evidence="5 7" id="KW-0975">Bacterial flagellum</keyword>
<dbReference type="InterPro" id="IPR052205">
    <property type="entry name" value="FliO/MopB"/>
</dbReference>
<reference evidence="8" key="1">
    <citation type="submission" date="2021-03" db="EMBL/GenBank/DDBJ databases">
        <title>Description of Psychrosphaera ytuae sp. nov. isolated from deep sea sediment of South China Sea.</title>
        <authorList>
            <person name="Zhang J."/>
            <person name="Xu X.-D."/>
        </authorList>
    </citation>
    <scope>NUCLEOTIDE SEQUENCE</scope>
    <source>
        <strain evidence="8">MTZ26</strain>
    </source>
</reference>
<dbReference type="EMBL" id="CP072110">
    <property type="protein sequence ID" value="QTH63772.1"/>
    <property type="molecule type" value="Genomic_DNA"/>
</dbReference>
<dbReference type="GO" id="GO:0009425">
    <property type="term" value="C:bacterial-type flagellum basal body"/>
    <property type="evidence" value="ECO:0007669"/>
    <property type="project" value="UniProtKB-SubCell"/>
</dbReference>
<accession>A0A975DAW1</accession>
<keyword evidence="3 7" id="KW-1133">Transmembrane helix</keyword>
<proteinExistence type="inferred from homology"/>
<keyword evidence="8" id="KW-0282">Flagellum</keyword>
<dbReference type="RefSeq" id="WP_208831827.1">
    <property type="nucleotide sequence ID" value="NZ_CP072110.1"/>
</dbReference>
<comment type="similarity">
    <text evidence="6 7">Belongs to the FliO/MopB family.</text>
</comment>
<dbReference type="AlphaFoldDB" id="A0A975DAW1"/>
<evidence type="ECO:0000313" key="9">
    <source>
        <dbReference type="Proteomes" id="UP000682739"/>
    </source>
</evidence>
<evidence type="ECO:0000256" key="4">
    <source>
        <dbReference type="ARBA" id="ARBA00023136"/>
    </source>
</evidence>
<keyword evidence="2 7" id="KW-0812">Transmembrane</keyword>
<name>A0A975DAW1_9GAMM</name>
<evidence type="ECO:0000256" key="3">
    <source>
        <dbReference type="ARBA" id="ARBA00022989"/>
    </source>
</evidence>
<evidence type="ECO:0000256" key="5">
    <source>
        <dbReference type="ARBA" id="ARBA00023143"/>
    </source>
</evidence>
<evidence type="ECO:0000256" key="2">
    <source>
        <dbReference type="ARBA" id="ARBA00022692"/>
    </source>
</evidence>
<comment type="subcellular location">
    <subcellularLocation>
        <location evidence="7">Cell membrane</location>
    </subcellularLocation>
    <subcellularLocation>
        <location evidence="7">Bacterial flagellum basal body</location>
    </subcellularLocation>
</comment>
<dbReference type="Proteomes" id="UP000682739">
    <property type="component" value="Chromosome"/>
</dbReference>
<feature type="transmembrane region" description="Helical" evidence="7">
    <location>
        <begin position="31"/>
        <end position="53"/>
    </location>
</feature>
<keyword evidence="1 7" id="KW-1003">Cell membrane</keyword>
<dbReference type="NCBIfam" id="TIGR03500">
    <property type="entry name" value="FliO_TIGR"/>
    <property type="match status" value="1"/>
</dbReference>
<dbReference type="KEGG" id="psym:J1N51_13825"/>
<sequence length="149" mass="16206">MSIFFSASALAQTSASQVGANPRLSSPTDGALLPMLVALAGIIVLIYGLAWLAKRFNFTPNHHRHMKTITSLSLGGRERIVIIEVQGEQHALGVTTNSVNHLFKLETPLPQGQLIHQDNKLLNKLMDMLNNKPIDASSDNKGATQINNK</sequence>
<dbReference type="GO" id="GO:0005886">
    <property type="term" value="C:plasma membrane"/>
    <property type="evidence" value="ECO:0007669"/>
    <property type="project" value="UniProtKB-SubCell"/>
</dbReference>
<dbReference type="GO" id="GO:0044781">
    <property type="term" value="P:bacterial-type flagellum organization"/>
    <property type="evidence" value="ECO:0007669"/>
    <property type="project" value="UniProtKB-UniRule"/>
</dbReference>
<evidence type="ECO:0000313" key="8">
    <source>
        <dbReference type="EMBL" id="QTH63772.1"/>
    </source>
</evidence>
<dbReference type="InterPro" id="IPR022781">
    <property type="entry name" value="Flagellar_biosynth_FliO"/>
</dbReference>
<dbReference type="PANTHER" id="PTHR38766">
    <property type="entry name" value="FLAGELLAR PROTEIN FLIO"/>
    <property type="match status" value="1"/>
</dbReference>
<protein>
    <recommendedName>
        <fullName evidence="7">Flagellar protein</fullName>
    </recommendedName>
</protein>
<evidence type="ECO:0000256" key="1">
    <source>
        <dbReference type="ARBA" id="ARBA00022475"/>
    </source>
</evidence>
<dbReference type="Pfam" id="PF04347">
    <property type="entry name" value="FliO"/>
    <property type="match status" value="1"/>
</dbReference>
<gene>
    <name evidence="8" type="primary">fliO</name>
    <name evidence="8" type="ORF">J1N51_13825</name>
</gene>
<organism evidence="8 9">
    <name type="scientific">Psychrosphaera ytuae</name>
    <dbReference type="NCBI Taxonomy" id="2820710"/>
    <lineage>
        <taxon>Bacteria</taxon>
        <taxon>Pseudomonadati</taxon>
        <taxon>Pseudomonadota</taxon>
        <taxon>Gammaproteobacteria</taxon>
        <taxon>Alteromonadales</taxon>
        <taxon>Pseudoalteromonadaceae</taxon>
        <taxon>Psychrosphaera</taxon>
    </lineage>
</organism>
<evidence type="ECO:0000256" key="6">
    <source>
        <dbReference type="ARBA" id="ARBA00037937"/>
    </source>
</evidence>
<keyword evidence="4 7" id="KW-0472">Membrane</keyword>
<keyword evidence="9" id="KW-1185">Reference proteome</keyword>
<keyword evidence="8" id="KW-0966">Cell projection</keyword>
<keyword evidence="8" id="KW-0969">Cilium</keyword>